<name>A0ABN9R3T8_9DINO</name>
<sequence>MSGCFPRSLRLQFYTLSVMRSQEFNLGATLQCHSWPVHVLRANLEGTTLINMILHECHSPPRDDGCQYISLAEEITIPLKLTLVHLPAMLTESCGGVIPPTLVMNSGRIFITTRDPTNANHRIRLQPPHQHRERLLTVCLCTGRCDAAPPLGRATPNDVASALVIRPCTNIMMTLVFLLLHGHRHYLRHFMLPASLAHVKITSLVAAVRSTLTPTQVADAIYAKPSCEEVPMDMEAYEPIVTHTQGAEAWRLVDYTACTLC</sequence>
<reference evidence="1" key="1">
    <citation type="submission" date="2023-10" db="EMBL/GenBank/DDBJ databases">
        <authorList>
            <person name="Chen Y."/>
            <person name="Shah S."/>
            <person name="Dougan E. K."/>
            <person name="Thang M."/>
            <person name="Chan C."/>
        </authorList>
    </citation>
    <scope>NUCLEOTIDE SEQUENCE [LARGE SCALE GENOMIC DNA]</scope>
</reference>
<evidence type="ECO:0000313" key="1">
    <source>
        <dbReference type="EMBL" id="CAK0812302.1"/>
    </source>
</evidence>
<proteinExistence type="predicted"/>
<keyword evidence="2" id="KW-1185">Reference proteome</keyword>
<gene>
    <name evidence="1" type="ORF">PCOR1329_LOCUS16622</name>
</gene>
<dbReference type="EMBL" id="CAUYUJ010005113">
    <property type="protein sequence ID" value="CAK0812302.1"/>
    <property type="molecule type" value="Genomic_DNA"/>
</dbReference>
<accession>A0ABN9R3T8</accession>
<organism evidence="1 2">
    <name type="scientific">Prorocentrum cordatum</name>
    <dbReference type="NCBI Taxonomy" id="2364126"/>
    <lineage>
        <taxon>Eukaryota</taxon>
        <taxon>Sar</taxon>
        <taxon>Alveolata</taxon>
        <taxon>Dinophyceae</taxon>
        <taxon>Prorocentrales</taxon>
        <taxon>Prorocentraceae</taxon>
        <taxon>Prorocentrum</taxon>
    </lineage>
</organism>
<comment type="caution">
    <text evidence="1">The sequence shown here is derived from an EMBL/GenBank/DDBJ whole genome shotgun (WGS) entry which is preliminary data.</text>
</comment>
<protein>
    <recommendedName>
        <fullName evidence="3">Anaphase-promoting complex subunit 1</fullName>
    </recommendedName>
</protein>
<dbReference type="Proteomes" id="UP001189429">
    <property type="component" value="Unassembled WGS sequence"/>
</dbReference>
<evidence type="ECO:0000313" key="2">
    <source>
        <dbReference type="Proteomes" id="UP001189429"/>
    </source>
</evidence>
<evidence type="ECO:0008006" key="3">
    <source>
        <dbReference type="Google" id="ProtNLM"/>
    </source>
</evidence>